<dbReference type="InterPro" id="IPR025233">
    <property type="entry name" value="DUF4176"/>
</dbReference>
<dbReference type="Proteomes" id="UP001198242">
    <property type="component" value="Unassembled WGS sequence"/>
</dbReference>
<sequence>MNNKLLPIGSVVTLEGAEKKLMIVGESLVQEDDDTIYDYIGVPFPEGYIDSENMFLFMAKDIEIVNFVGYVNAESQAFRIKYAEYLKENGLQED</sequence>
<keyword evidence="2" id="KW-1185">Reference proteome</keyword>
<gene>
    <name evidence="1" type="ORF">LKE05_02640</name>
</gene>
<accession>A0AAE3J8S4</accession>
<protein>
    <submittedName>
        <fullName evidence="1">DUF4176 domain-containing protein</fullName>
    </submittedName>
</protein>
<evidence type="ECO:0000313" key="2">
    <source>
        <dbReference type="Proteomes" id="UP001198242"/>
    </source>
</evidence>
<dbReference type="Pfam" id="PF13780">
    <property type="entry name" value="DUF4176"/>
    <property type="match status" value="1"/>
</dbReference>
<dbReference type="RefSeq" id="WP_308455829.1">
    <property type="nucleotide sequence ID" value="NZ_JAJEQM010000002.1"/>
</dbReference>
<reference evidence="1 2" key="1">
    <citation type="submission" date="2021-10" db="EMBL/GenBank/DDBJ databases">
        <title>Anaerobic single-cell dispensing facilitates the cultivation of human gut bacteria.</title>
        <authorList>
            <person name="Afrizal A."/>
        </authorList>
    </citation>
    <scope>NUCLEOTIDE SEQUENCE [LARGE SCALE GENOMIC DNA]</scope>
    <source>
        <strain evidence="1 2">CLA-AA-H232</strain>
    </source>
</reference>
<name>A0AAE3J8S4_9FIRM</name>
<dbReference type="EMBL" id="JAJEQM010000002">
    <property type="protein sequence ID" value="MCC2209691.1"/>
    <property type="molecule type" value="Genomic_DNA"/>
</dbReference>
<dbReference type="AlphaFoldDB" id="A0AAE3J8S4"/>
<organism evidence="1 2">
    <name type="scientific">Hominilimicola fabiformis</name>
    <dbReference type="NCBI Taxonomy" id="2885356"/>
    <lineage>
        <taxon>Bacteria</taxon>
        <taxon>Bacillati</taxon>
        <taxon>Bacillota</taxon>
        <taxon>Clostridia</taxon>
        <taxon>Eubacteriales</taxon>
        <taxon>Oscillospiraceae</taxon>
        <taxon>Hominilimicola</taxon>
    </lineage>
</organism>
<comment type="caution">
    <text evidence="1">The sequence shown here is derived from an EMBL/GenBank/DDBJ whole genome shotgun (WGS) entry which is preliminary data.</text>
</comment>
<proteinExistence type="predicted"/>
<evidence type="ECO:0000313" key="1">
    <source>
        <dbReference type="EMBL" id="MCC2209691.1"/>
    </source>
</evidence>